<organism evidence="2">
    <name type="scientific">Moorella thermoacetica Y72</name>
    <dbReference type="NCBI Taxonomy" id="1325331"/>
    <lineage>
        <taxon>Bacteria</taxon>
        <taxon>Bacillati</taxon>
        <taxon>Bacillota</taxon>
        <taxon>Clostridia</taxon>
        <taxon>Neomoorellales</taxon>
        <taxon>Neomoorellaceae</taxon>
        <taxon>Neomoorella</taxon>
    </lineage>
</organism>
<dbReference type="InterPro" id="IPR029032">
    <property type="entry name" value="AhpD-like"/>
</dbReference>
<dbReference type="PANTHER" id="PTHR33930:SF2">
    <property type="entry name" value="BLR3452 PROTEIN"/>
    <property type="match status" value="1"/>
</dbReference>
<dbReference type="Gene3D" id="1.20.1290.10">
    <property type="entry name" value="AhpD-like"/>
    <property type="match status" value="1"/>
</dbReference>
<dbReference type="PANTHER" id="PTHR33930">
    <property type="entry name" value="ALKYL HYDROPEROXIDE REDUCTASE AHPD"/>
    <property type="match status" value="1"/>
</dbReference>
<proteinExistence type="predicted"/>
<dbReference type="Pfam" id="PF02627">
    <property type="entry name" value="CMD"/>
    <property type="match status" value="1"/>
</dbReference>
<name>A0A0S6UCF2_NEOTH</name>
<reference evidence="2" key="1">
    <citation type="journal article" date="2014" name="Gene">
        <title>Genome-guided analysis of transformation efficiency and carbon dioxide assimilation by Moorella thermoacetica Y72.</title>
        <authorList>
            <person name="Tsukahara K."/>
            <person name="Kita A."/>
            <person name="Nakashimada Y."/>
            <person name="Hoshino T."/>
            <person name="Murakami K."/>
        </authorList>
    </citation>
    <scope>NUCLEOTIDE SEQUENCE [LARGE SCALE GENOMIC DNA]</scope>
    <source>
        <strain evidence="2">Y72</strain>
    </source>
</reference>
<dbReference type="InterPro" id="IPR003779">
    <property type="entry name" value="CMD-like"/>
</dbReference>
<dbReference type="GO" id="GO:0051920">
    <property type="term" value="F:peroxiredoxin activity"/>
    <property type="evidence" value="ECO:0007669"/>
    <property type="project" value="InterPro"/>
</dbReference>
<dbReference type="SUPFAM" id="SSF69118">
    <property type="entry name" value="AhpD-like"/>
    <property type="match status" value="1"/>
</dbReference>
<sequence length="100" mass="10484">MIQMPLPPFIEALAERDPKFYRAVKAVAETAMAPGALDAKTKTLITLALDAAHSASEGVAVLAKQARELGASEEEIREALRLAYFVAGNGVLAAGGAAYR</sequence>
<accession>A0A0S6UCF2</accession>
<feature type="domain" description="Carboxymuconolactone decarboxylase-like" evidence="1">
    <location>
        <begin position="18"/>
        <end position="92"/>
    </location>
</feature>
<protein>
    <submittedName>
        <fullName evidence="2">Uncharacterized homolog of gamma-carboxymuconolactone decarboxylase subunit</fullName>
    </submittedName>
</protein>
<evidence type="ECO:0000259" key="1">
    <source>
        <dbReference type="Pfam" id="PF02627"/>
    </source>
</evidence>
<gene>
    <name evidence="2" type="ORF">MTY_0391</name>
</gene>
<dbReference type="AlphaFoldDB" id="A0A0S6UCF2"/>
<evidence type="ECO:0000313" key="2">
    <source>
        <dbReference type="EMBL" id="GAF25062.1"/>
    </source>
</evidence>
<dbReference type="EMBL" id="DF238840">
    <property type="protein sequence ID" value="GAF25062.1"/>
    <property type="molecule type" value="Genomic_DNA"/>
</dbReference>
<dbReference type="Proteomes" id="UP000063718">
    <property type="component" value="Unassembled WGS sequence"/>
</dbReference>